<dbReference type="InterPro" id="IPR036866">
    <property type="entry name" value="RibonucZ/Hydroxyglut_hydro"/>
</dbReference>
<dbReference type="Proteomes" id="UP001611383">
    <property type="component" value="Chromosome"/>
</dbReference>
<protein>
    <submittedName>
        <fullName evidence="1">MBL fold metallo-hydrolase</fullName>
    </submittedName>
</protein>
<evidence type="ECO:0000313" key="2">
    <source>
        <dbReference type="Proteomes" id="UP001611383"/>
    </source>
</evidence>
<dbReference type="EMBL" id="CP043494">
    <property type="protein sequence ID" value="WNG44670.1"/>
    <property type="molecule type" value="Genomic_DNA"/>
</dbReference>
<dbReference type="PANTHER" id="PTHR11203">
    <property type="entry name" value="CLEAVAGE AND POLYADENYLATION SPECIFICITY FACTOR FAMILY MEMBER"/>
    <property type="match status" value="1"/>
</dbReference>
<dbReference type="Gene3D" id="3.60.15.10">
    <property type="entry name" value="Ribonuclease Z/Hydroxyacylglutathione hydrolase-like"/>
    <property type="match status" value="1"/>
</dbReference>
<dbReference type="RefSeq" id="WP_395817978.1">
    <property type="nucleotide sequence ID" value="NZ_CP043494.1"/>
</dbReference>
<sequence length="325" mass="35489">MSVELRRNGLHLTGTPLSLDATRKSPLSFVSHAHSDHIARHERTIATAATLRFMAHRLGKVSAPLPVPYGRPFELGSLMLELLPAGHILGSAQLRVIREDGKRIVYTGDLNLAPSLTAEPVQVAECDTLVIESTFGHPRYVFPPREEVLGAVESWVRRHLERGAVPVLLAYPLGKSQEAMKYLSNRGFPLVAHPSIYEVTKLYGEFGVTIEPLRRFEGRVEPGEVLFFPPHLVRGGALAPFWPRATAVLTGWALDGGGAARRYGADVAFPLSDHADCPSLVRYVKATGARDVITLHGFAEELAEVLRGEGLDARALGQPKQLALL</sequence>
<evidence type="ECO:0000313" key="1">
    <source>
        <dbReference type="EMBL" id="WNG44670.1"/>
    </source>
</evidence>
<dbReference type="SUPFAM" id="SSF56281">
    <property type="entry name" value="Metallo-hydrolase/oxidoreductase"/>
    <property type="match status" value="1"/>
</dbReference>
<name>A0ABY9WQE0_9BACT</name>
<dbReference type="InterPro" id="IPR050698">
    <property type="entry name" value="MBL"/>
</dbReference>
<gene>
    <name evidence="1" type="ORF">F0U60_11650</name>
</gene>
<dbReference type="PANTHER" id="PTHR11203:SF49">
    <property type="entry name" value="BLL1145 PROTEIN"/>
    <property type="match status" value="1"/>
</dbReference>
<proteinExistence type="predicted"/>
<accession>A0ABY9WQE0</accession>
<keyword evidence="2" id="KW-1185">Reference proteome</keyword>
<reference evidence="1 2" key="1">
    <citation type="submission" date="2019-08" db="EMBL/GenBank/DDBJ databases">
        <title>Archangium and Cystobacter genomes.</title>
        <authorList>
            <person name="Chen I.-C.K."/>
            <person name="Wielgoss S."/>
        </authorList>
    </citation>
    <scope>NUCLEOTIDE SEQUENCE [LARGE SCALE GENOMIC DNA]</scope>
    <source>
        <strain evidence="1 2">Cbm 6</strain>
    </source>
</reference>
<organism evidence="1 2">
    <name type="scientific">Archangium minus</name>
    <dbReference type="NCBI Taxonomy" id="83450"/>
    <lineage>
        <taxon>Bacteria</taxon>
        <taxon>Pseudomonadati</taxon>
        <taxon>Myxococcota</taxon>
        <taxon>Myxococcia</taxon>
        <taxon>Myxococcales</taxon>
        <taxon>Cystobacterineae</taxon>
        <taxon>Archangiaceae</taxon>
        <taxon>Archangium</taxon>
    </lineage>
</organism>